<dbReference type="AlphaFoldDB" id="A0A0S3PVI5"/>
<dbReference type="Gene3D" id="3.40.190.170">
    <property type="entry name" value="Bacterial extracellular solute-binding protein, family 7"/>
    <property type="match status" value="1"/>
</dbReference>
<dbReference type="InterPro" id="IPR038404">
    <property type="entry name" value="TRAP_DctP_sf"/>
</dbReference>
<keyword evidence="3 4" id="KW-0732">Signal</keyword>
<accession>A0A0S3PVI5</accession>
<gene>
    <name evidence="5" type="primary">yiaO_2</name>
    <name evidence="5" type="ORF">GJW-30_1_02451</name>
</gene>
<dbReference type="NCBIfam" id="NF037995">
    <property type="entry name" value="TRAP_S1"/>
    <property type="match status" value="1"/>
</dbReference>
<dbReference type="SUPFAM" id="SSF53850">
    <property type="entry name" value="Periplasmic binding protein-like II"/>
    <property type="match status" value="1"/>
</dbReference>
<dbReference type="RefSeq" id="WP_096355694.1">
    <property type="nucleotide sequence ID" value="NZ_AP014946.1"/>
</dbReference>
<evidence type="ECO:0000256" key="4">
    <source>
        <dbReference type="SAM" id="SignalP"/>
    </source>
</evidence>
<reference evidence="5 6" key="1">
    <citation type="submission" date="2015-08" db="EMBL/GenBank/DDBJ databases">
        <title>Investigation of the bacterial diversity of lava forest soil.</title>
        <authorList>
            <person name="Lee J.S."/>
        </authorList>
    </citation>
    <scope>NUCLEOTIDE SEQUENCE [LARGE SCALE GENOMIC DNA]</scope>
    <source>
        <strain evidence="5 6">GJW-30</strain>
    </source>
</reference>
<comment type="similarity">
    <text evidence="1">Belongs to the bacterial solute-binding protein 7 family.</text>
</comment>
<evidence type="ECO:0000256" key="3">
    <source>
        <dbReference type="ARBA" id="ARBA00022729"/>
    </source>
</evidence>
<dbReference type="GO" id="GO:0055085">
    <property type="term" value="P:transmembrane transport"/>
    <property type="evidence" value="ECO:0007669"/>
    <property type="project" value="InterPro"/>
</dbReference>
<dbReference type="PANTHER" id="PTHR33376:SF7">
    <property type="entry name" value="C4-DICARBOXYLATE-BINDING PROTEIN DCTB"/>
    <property type="match status" value="1"/>
</dbReference>
<evidence type="ECO:0000256" key="2">
    <source>
        <dbReference type="ARBA" id="ARBA00022448"/>
    </source>
</evidence>
<evidence type="ECO:0000313" key="6">
    <source>
        <dbReference type="Proteomes" id="UP000236884"/>
    </source>
</evidence>
<dbReference type="Pfam" id="PF03480">
    <property type="entry name" value="DctP"/>
    <property type="match status" value="1"/>
</dbReference>
<evidence type="ECO:0000313" key="5">
    <source>
        <dbReference type="EMBL" id="BAT59916.1"/>
    </source>
</evidence>
<evidence type="ECO:0000256" key="1">
    <source>
        <dbReference type="ARBA" id="ARBA00009023"/>
    </source>
</evidence>
<dbReference type="PANTHER" id="PTHR33376">
    <property type="match status" value="1"/>
</dbReference>
<dbReference type="EMBL" id="AP014946">
    <property type="protein sequence ID" value="BAT59916.1"/>
    <property type="molecule type" value="Genomic_DNA"/>
</dbReference>
<sequence length="354" mass="37707">MKTIAATLVALIATTAIASAQTLPAGPKLKITAVTQPGPALPQFSTVDIPRLREELPKKSGGRIEVDLASWPERNLNGPEIIRLVRSGNVDIGAAPLATVSGDVPFLDIVDLAGLNPTIEQARKVADAVVPDANKALERFNTKIIAIYPFPAQVPFCRTPVTKLSDLKGRKIRTHGGSLNDLVQSIGAQPTGIGFPEVYGALERGVVDCAITGTASGNGARWYEVTKSMYALPMGWATAAYFVNLSWWNKLDPQVRSFLEAEFKALENAQWDLGKAATEDGIACNTGKADGCKIGKVVDKDPMSVTRPTAEDAEVLRKQLGEVVLPAFVKRCGAACGEQYNKIVAPITGVKFGS</sequence>
<protein>
    <submittedName>
        <fullName evidence="5">2,3-diketo-L-gulonate-binding periplasmic protein YiaO</fullName>
    </submittedName>
</protein>
<dbReference type="InterPro" id="IPR018389">
    <property type="entry name" value="DctP_fam"/>
</dbReference>
<name>A0A0S3PVI5_9BRAD</name>
<keyword evidence="6" id="KW-1185">Reference proteome</keyword>
<keyword evidence="2" id="KW-0813">Transport</keyword>
<feature type="chain" id="PRO_5006615826" evidence="4">
    <location>
        <begin position="21"/>
        <end position="354"/>
    </location>
</feature>
<organism evidence="5 6">
    <name type="scientific">Variibacter gotjawalensis</name>
    <dbReference type="NCBI Taxonomy" id="1333996"/>
    <lineage>
        <taxon>Bacteria</taxon>
        <taxon>Pseudomonadati</taxon>
        <taxon>Pseudomonadota</taxon>
        <taxon>Alphaproteobacteria</taxon>
        <taxon>Hyphomicrobiales</taxon>
        <taxon>Nitrobacteraceae</taxon>
        <taxon>Variibacter</taxon>
    </lineage>
</organism>
<dbReference type="KEGG" id="vgo:GJW-30_1_02451"/>
<dbReference type="OrthoDB" id="9799287at2"/>
<proteinExistence type="inferred from homology"/>
<dbReference type="CDD" id="cd13602">
    <property type="entry name" value="PBP2_TRAP_BpDctp6_7"/>
    <property type="match status" value="1"/>
</dbReference>
<feature type="signal peptide" evidence="4">
    <location>
        <begin position="1"/>
        <end position="20"/>
    </location>
</feature>
<dbReference type="Proteomes" id="UP000236884">
    <property type="component" value="Chromosome"/>
</dbReference>